<protein>
    <submittedName>
        <fullName evidence="3">VAN3-binding protein</fullName>
    </submittedName>
</protein>
<name>A0A5D3BCD3_CUCMM</name>
<gene>
    <name evidence="3" type="ORF">E5676_scaffold271G00100</name>
</gene>
<evidence type="ECO:0000259" key="2">
    <source>
        <dbReference type="Pfam" id="PF05703"/>
    </source>
</evidence>
<feature type="domain" description="VAN3-binding protein-like auxin canalisation" evidence="2">
    <location>
        <begin position="17"/>
        <end position="266"/>
    </location>
</feature>
<dbReference type="Proteomes" id="UP000321947">
    <property type="component" value="Unassembled WGS sequence"/>
</dbReference>
<comment type="caution">
    <text evidence="3">The sequence shown here is derived from an EMBL/GenBank/DDBJ whole genome shotgun (WGS) entry which is preliminary data.</text>
</comment>
<dbReference type="PANTHER" id="PTHR31351">
    <property type="entry name" value="EXPRESSED PROTEIN"/>
    <property type="match status" value="1"/>
</dbReference>
<dbReference type="PANTHER" id="PTHR31351:SF25">
    <property type="entry name" value="AUXIN CANALIZATION PROTEIN (DUF828)"/>
    <property type="match status" value="1"/>
</dbReference>
<accession>A0A5D3BCD3</accession>
<evidence type="ECO:0000313" key="3">
    <source>
        <dbReference type="EMBL" id="TYJ95948.1"/>
    </source>
</evidence>
<dbReference type="EMBL" id="SSTD01019979">
    <property type="protein sequence ID" value="TYJ95948.1"/>
    <property type="molecule type" value="Genomic_DNA"/>
</dbReference>
<organism evidence="3 4">
    <name type="scientific">Cucumis melo var. makuwa</name>
    <name type="common">Oriental melon</name>
    <dbReference type="NCBI Taxonomy" id="1194695"/>
    <lineage>
        <taxon>Eukaryota</taxon>
        <taxon>Viridiplantae</taxon>
        <taxon>Streptophyta</taxon>
        <taxon>Embryophyta</taxon>
        <taxon>Tracheophyta</taxon>
        <taxon>Spermatophyta</taxon>
        <taxon>Magnoliopsida</taxon>
        <taxon>eudicotyledons</taxon>
        <taxon>Gunneridae</taxon>
        <taxon>Pentapetalae</taxon>
        <taxon>rosids</taxon>
        <taxon>fabids</taxon>
        <taxon>Cucurbitales</taxon>
        <taxon>Cucurbitaceae</taxon>
        <taxon>Benincaseae</taxon>
        <taxon>Cucumis</taxon>
    </lineage>
</organism>
<evidence type="ECO:0000313" key="4">
    <source>
        <dbReference type="Proteomes" id="UP000321947"/>
    </source>
</evidence>
<reference evidence="3 4" key="1">
    <citation type="submission" date="2019-08" db="EMBL/GenBank/DDBJ databases">
        <title>Draft genome sequences of two oriental melons (Cucumis melo L. var makuwa).</title>
        <authorList>
            <person name="Kwon S.-Y."/>
        </authorList>
    </citation>
    <scope>NUCLEOTIDE SEQUENCE [LARGE SCALE GENOMIC DNA]</scope>
    <source>
        <strain evidence="4">cv. Chang Bougi</strain>
        <tissue evidence="3">Leaf</tissue>
    </source>
</reference>
<dbReference type="Pfam" id="PF05703">
    <property type="entry name" value="Auxin_canalis"/>
    <property type="match status" value="1"/>
</dbReference>
<dbReference type="InterPro" id="IPR040269">
    <property type="entry name" value="VAB"/>
</dbReference>
<evidence type="ECO:0000256" key="1">
    <source>
        <dbReference type="SAM" id="MobiDB-lite"/>
    </source>
</evidence>
<dbReference type="InterPro" id="IPR008546">
    <property type="entry name" value="VAN3-bd-like_auxin_canal"/>
</dbReference>
<sequence>MDSKWNNLTSPSAAHPETMDVLSKAWCNFAVQTLNPQVQPLGKSLLLIDTPITTAPSDPFPIIQKVEKSLKMEGEDHVKSIPPWKSNDMKSQNCDMDQRQPWKEPIELDPITPKFQWKMVPLKNLSIKKWLKEIRKSRKDENRLERAEIHAAISVAGVAAALAAIAADTSTSKHDNSITCAKDAAVASAAALVAAQCAQMAQAMGAKREQLSSVIGSAMSSTTASDILTLTAAATTSLKGAATLKARSEYKNKSSGGFASVLPIEDNHETEIGFNLDKSRLTLAKGVLLKVEAPNGKIYSNE</sequence>
<dbReference type="AlphaFoldDB" id="A0A5D3BCD3"/>
<feature type="region of interest" description="Disordered" evidence="1">
    <location>
        <begin position="74"/>
        <end position="96"/>
    </location>
</feature>
<proteinExistence type="predicted"/>